<dbReference type="Gene3D" id="3.30.460.10">
    <property type="entry name" value="Beta Polymerase, domain 2"/>
    <property type="match status" value="1"/>
</dbReference>
<dbReference type="OrthoDB" id="51419at2157"/>
<organism evidence="2 3">
    <name type="scientific">Archaeoglobus veneficus (strain DSM 11195 / SNP6)</name>
    <dbReference type="NCBI Taxonomy" id="693661"/>
    <lineage>
        <taxon>Archaea</taxon>
        <taxon>Methanobacteriati</taxon>
        <taxon>Methanobacteriota</taxon>
        <taxon>Archaeoglobi</taxon>
        <taxon>Archaeoglobales</taxon>
        <taxon>Archaeoglobaceae</taxon>
        <taxon>Archaeoglobus</taxon>
    </lineage>
</organism>
<dbReference type="EMBL" id="CP002588">
    <property type="protein sequence ID" value="AEA46598.1"/>
    <property type="molecule type" value="Genomic_DNA"/>
</dbReference>
<proteinExistence type="predicted"/>
<keyword evidence="3" id="KW-1185">Reference proteome</keyword>
<dbReference type="PANTHER" id="PTHR33933:SF1">
    <property type="entry name" value="PROTEIN ADENYLYLTRANSFERASE MNTA-RELATED"/>
    <property type="match status" value="1"/>
</dbReference>
<dbReference type="RefSeq" id="WP_013683272.1">
    <property type="nucleotide sequence ID" value="NC_015320.1"/>
</dbReference>
<dbReference type="GO" id="GO:0016779">
    <property type="term" value="F:nucleotidyltransferase activity"/>
    <property type="evidence" value="ECO:0007669"/>
    <property type="project" value="InterPro"/>
</dbReference>
<dbReference type="AlphaFoldDB" id="F2KQN6"/>
<dbReference type="Pfam" id="PF01909">
    <property type="entry name" value="NTP_transf_2"/>
    <property type="match status" value="1"/>
</dbReference>
<dbReference type="InterPro" id="IPR002934">
    <property type="entry name" value="Polymerase_NTP_transf_dom"/>
</dbReference>
<evidence type="ECO:0000313" key="2">
    <source>
        <dbReference type="EMBL" id="AEA46598.1"/>
    </source>
</evidence>
<dbReference type="PANTHER" id="PTHR33933">
    <property type="entry name" value="NUCLEOTIDYLTRANSFERASE"/>
    <property type="match status" value="1"/>
</dbReference>
<sequence length="142" mass="17121">MKKELKELLRELREDFREFATDCLGVLLYGSYARGEETKRSDVDVCLVMPSKQAISRVFGKLGGKYDIKVFEELPLYIRVDIVRNHVKVYSKDELDLYLYRQMKIWKDMEHRIKENSFESIEEKLRLRRRWLNEKKKILGKT</sequence>
<accession>F2KQN6</accession>
<feature type="domain" description="Polymerase nucleotidyl transferase" evidence="1">
    <location>
        <begin position="9"/>
        <end position="90"/>
    </location>
</feature>
<evidence type="ECO:0000313" key="3">
    <source>
        <dbReference type="Proteomes" id="UP000008136"/>
    </source>
</evidence>
<protein>
    <submittedName>
        <fullName evidence="2">DNA polymerase beta domain protein region</fullName>
    </submittedName>
</protein>
<dbReference type="GeneID" id="10393672"/>
<dbReference type="HOGENOM" id="CLU_154345_0_0_2"/>
<reference evidence="2 3" key="1">
    <citation type="submission" date="2011-03" db="EMBL/GenBank/DDBJ databases">
        <title>The complete genome of Archaeoglobus veneficus SNP6.</title>
        <authorList>
            <consortium name="US DOE Joint Genome Institute (JGI-PGF)"/>
            <person name="Lucas S."/>
            <person name="Copeland A."/>
            <person name="Lapidus A."/>
            <person name="Bruce D."/>
            <person name="Goodwin L."/>
            <person name="Pitluck S."/>
            <person name="Kyrpides N."/>
            <person name="Mavromatis K."/>
            <person name="Pagani I."/>
            <person name="Ivanova N."/>
            <person name="Mikhailova N."/>
            <person name="Lu M."/>
            <person name="Detter J.C."/>
            <person name="Tapia R."/>
            <person name="Han C."/>
            <person name="Land M."/>
            <person name="Hauser L."/>
            <person name="Markowitz V."/>
            <person name="Cheng J.-F."/>
            <person name="Hugenholtz P."/>
            <person name="Woyke T."/>
            <person name="Wu D."/>
            <person name="Spring S."/>
            <person name="Brambilla E."/>
            <person name="Klenk H.-P."/>
            <person name="Eisen J.A."/>
        </authorList>
    </citation>
    <scope>NUCLEOTIDE SEQUENCE [LARGE SCALE GENOMIC DNA]</scope>
    <source>
        <strain>SNP6</strain>
    </source>
</reference>
<name>F2KQN6_ARCVS</name>
<dbReference type="Proteomes" id="UP000008136">
    <property type="component" value="Chromosome"/>
</dbReference>
<dbReference type="STRING" id="693661.Arcve_0576"/>
<dbReference type="InterPro" id="IPR052548">
    <property type="entry name" value="Type_VII_TA_antitoxin"/>
</dbReference>
<gene>
    <name evidence="2" type="ordered locus">Arcve_0576</name>
</gene>
<dbReference type="KEGG" id="ave:Arcve_0576"/>
<evidence type="ECO:0000259" key="1">
    <source>
        <dbReference type="Pfam" id="PF01909"/>
    </source>
</evidence>
<dbReference type="eggNOG" id="arCOG02107">
    <property type="taxonomic scope" value="Archaea"/>
</dbReference>
<dbReference type="CDD" id="cd05403">
    <property type="entry name" value="NT_KNTase_like"/>
    <property type="match status" value="1"/>
</dbReference>
<dbReference type="SUPFAM" id="SSF81301">
    <property type="entry name" value="Nucleotidyltransferase"/>
    <property type="match status" value="1"/>
</dbReference>
<dbReference type="InterPro" id="IPR043519">
    <property type="entry name" value="NT_sf"/>
</dbReference>